<feature type="transmembrane region" description="Helical" evidence="7">
    <location>
        <begin position="637"/>
        <end position="658"/>
    </location>
</feature>
<dbReference type="Proteomes" id="UP001500016">
    <property type="component" value="Unassembled WGS sequence"/>
</dbReference>
<feature type="transmembrane region" description="Helical" evidence="7">
    <location>
        <begin position="237"/>
        <end position="258"/>
    </location>
</feature>
<dbReference type="PANTHER" id="PTHR30287">
    <property type="entry name" value="MEMBRANE COMPONENT OF PREDICTED ABC SUPERFAMILY METABOLITE UPTAKE TRANSPORTER"/>
    <property type="match status" value="1"/>
</dbReference>
<proteinExistence type="predicted"/>
<feature type="transmembrane region" description="Helical" evidence="7">
    <location>
        <begin position="685"/>
        <end position="710"/>
    </location>
</feature>
<feature type="domain" description="ABC3 transporter permease C-terminal" evidence="8">
    <location>
        <begin position="642"/>
        <end position="752"/>
    </location>
</feature>
<sequence length="759" mass="79852">MGGRFALAGGRQGWVRTALTAVGVGLGVAVLLFAASVPSVLHERDVREDARTSGGTGEPHRGPHSLLMAEAGTTFHGKDINGKLVEAEGDDPVTPPGVDRLPAPGEMLVSPALRKALDDEGNEELTRRLDGRVVGTIGDEGLLGPHELAFYQGADQLDPQDAQRYGAFGGTVDEEPLDPVLLLLVVVACAVLVMPVAVFIGTAARFGGERRDQRLAALRLVGADTAMAHRMVAGESLVGAALGLLLGGGLFLALRAAVGGLTVFGLSVFPADVVPSGPIVALITLGVPLVAVTVAQFAMRAIAVEPLGVVRESEPRPRRLWWRLVPPVVGMLLLLPLAGTVVSGPPGGATGVNKPRVVVGVVLLLGGVALLLPWVVERIVGKLRGGFPSWQLAVRRLQLGSGSATRAVSGITIAVAGAVALQILFTGADAALPGSEAEKGQYMISGATTTVRQADALQRELERVDGVTAAMARVDVYGYTPKDEDVIVPVSVGTCEMLRKMATVGACRDGDVFVAPRSGERMEDVRIPEPGEKVRFDASEGAREKSFGWTVPDSARDVRGRRLNDEMPIEGVLATPAALAAEKTDWPTLEGWMRVDPDDPEALERARTALYQANPSLYVGGAGDSSEEDFFGDIRRAVLAGAAGVLVLIGLSMIVSMLEQLRERRRQLAVLVAFGTRRTTLGASVLWQTAVPVVLGLALAVVFGSALGWVLMRMLGRPVVDWFGFLPIVAGGAAMIVAVTLVSLPPLWRLMRPDGLRTE</sequence>
<protein>
    <submittedName>
        <fullName evidence="9">ABC transporter permease</fullName>
    </submittedName>
</protein>
<dbReference type="Pfam" id="PF02687">
    <property type="entry name" value="FtsX"/>
    <property type="match status" value="1"/>
</dbReference>
<feature type="transmembrane region" description="Helical" evidence="7">
    <location>
        <begin position="21"/>
        <end position="41"/>
    </location>
</feature>
<evidence type="ECO:0000256" key="4">
    <source>
        <dbReference type="ARBA" id="ARBA00022989"/>
    </source>
</evidence>
<feature type="transmembrane region" description="Helical" evidence="7">
    <location>
        <begin position="278"/>
        <end position="299"/>
    </location>
</feature>
<accession>A0ABN2VWM4</accession>
<feature type="region of interest" description="Disordered" evidence="6">
    <location>
        <begin position="45"/>
        <end position="65"/>
    </location>
</feature>
<evidence type="ECO:0000256" key="6">
    <source>
        <dbReference type="SAM" id="MobiDB-lite"/>
    </source>
</evidence>
<dbReference type="InterPro" id="IPR038766">
    <property type="entry name" value="Membrane_comp_ABC_pdt"/>
</dbReference>
<evidence type="ECO:0000256" key="3">
    <source>
        <dbReference type="ARBA" id="ARBA00022692"/>
    </source>
</evidence>
<keyword evidence="2" id="KW-1003">Cell membrane</keyword>
<keyword evidence="10" id="KW-1185">Reference proteome</keyword>
<keyword evidence="5 7" id="KW-0472">Membrane</keyword>
<evidence type="ECO:0000256" key="5">
    <source>
        <dbReference type="ARBA" id="ARBA00023136"/>
    </source>
</evidence>
<comment type="caution">
    <text evidence="9">The sequence shown here is derived from an EMBL/GenBank/DDBJ whole genome shotgun (WGS) entry which is preliminary data.</text>
</comment>
<feature type="transmembrane region" description="Helical" evidence="7">
    <location>
        <begin position="404"/>
        <end position="425"/>
    </location>
</feature>
<evidence type="ECO:0000313" key="9">
    <source>
        <dbReference type="EMBL" id="GAA2073422.1"/>
    </source>
</evidence>
<evidence type="ECO:0000256" key="2">
    <source>
        <dbReference type="ARBA" id="ARBA00022475"/>
    </source>
</evidence>
<dbReference type="EMBL" id="BAAAPE010000007">
    <property type="protein sequence ID" value="GAA2073422.1"/>
    <property type="molecule type" value="Genomic_DNA"/>
</dbReference>
<dbReference type="PANTHER" id="PTHR30287:SF1">
    <property type="entry name" value="INNER MEMBRANE PROTEIN"/>
    <property type="match status" value="1"/>
</dbReference>
<feature type="transmembrane region" description="Helical" evidence="7">
    <location>
        <begin position="357"/>
        <end position="376"/>
    </location>
</feature>
<keyword evidence="3 7" id="KW-0812">Transmembrane</keyword>
<feature type="transmembrane region" description="Helical" evidence="7">
    <location>
        <begin position="722"/>
        <end position="744"/>
    </location>
</feature>
<gene>
    <name evidence="9" type="ORF">GCM10009801_26730</name>
</gene>
<evidence type="ECO:0000256" key="7">
    <source>
        <dbReference type="SAM" id="Phobius"/>
    </source>
</evidence>
<keyword evidence="4 7" id="KW-1133">Transmembrane helix</keyword>
<name>A0ABN2VWM4_9ACTN</name>
<organism evidence="9 10">
    <name type="scientific">Streptomyces albiaxialis</name>
    <dbReference type="NCBI Taxonomy" id="329523"/>
    <lineage>
        <taxon>Bacteria</taxon>
        <taxon>Bacillati</taxon>
        <taxon>Actinomycetota</taxon>
        <taxon>Actinomycetes</taxon>
        <taxon>Kitasatosporales</taxon>
        <taxon>Streptomycetaceae</taxon>
        <taxon>Streptomyces</taxon>
    </lineage>
</organism>
<dbReference type="InterPro" id="IPR003838">
    <property type="entry name" value="ABC3_permease_C"/>
</dbReference>
<feature type="transmembrane region" description="Helical" evidence="7">
    <location>
        <begin position="180"/>
        <end position="204"/>
    </location>
</feature>
<comment type="subcellular location">
    <subcellularLocation>
        <location evidence="1">Cell membrane</location>
        <topology evidence="1">Multi-pass membrane protein</topology>
    </subcellularLocation>
</comment>
<evidence type="ECO:0000259" key="8">
    <source>
        <dbReference type="Pfam" id="PF02687"/>
    </source>
</evidence>
<evidence type="ECO:0000256" key="1">
    <source>
        <dbReference type="ARBA" id="ARBA00004651"/>
    </source>
</evidence>
<reference evidence="9 10" key="1">
    <citation type="journal article" date="2019" name="Int. J. Syst. Evol. Microbiol.">
        <title>The Global Catalogue of Microorganisms (GCM) 10K type strain sequencing project: providing services to taxonomists for standard genome sequencing and annotation.</title>
        <authorList>
            <consortium name="The Broad Institute Genomics Platform"/>
            <consortium name="The Broad Institute Genome Sequencing Center for Infectious Disease"/>
            <person name="Wu L."/>
            <person name="Ma J."/>
        </authorList>
    </citation>
    <scope>NUCLEOTIDE SEQUENCE [LARGE SCALE GENOMIC DNA]</scope>
    <source>
        <strain evidence="9 10">JCM 15478</strain>
    </source>
</reference>
<feature type="transmembrane region" description="Helical" evidence="7">
    <location>
        <begin position="320"/>
        <end position="337"/>
    </location>
</feature>
<evidence type="ECO:0000313" key="10">
    <source>
        <dbReference type="Proteomes" id="UP001500016"/>
    </source>
</evidence>